<dbReference type="EMBL" id="JBEDUW010000005">
    <property type="protein sequence ID" value="KAK9927830.1"/>
    <property type="molecule type" value="Genomic_DNA"/>
</dbReference>
<comment type="caution">
    <text evidence="1">The sequence shown here is derived from an EMBL/GenBank/DDBJ whole genome shotgun (WGS) entry which is preliminary data.</text>
</comment>
<name>A0AAW1WSS7_RUBAR</name>
<reference evidence="1 2" key="1">
    <citation type="journal article" date="2023" name="G3 (Bethesda)">
        <title>A chromosome-length genome assembly and annotation of blackberry (Rubus argutus, cv. 'Hillquist').</title>
        <authorList>
            <person name="Bruna T."/>
            <person name="Aryal R."/>
            <person name="Dudchenko O."/>
            <person name="Sargent D.J."/>
            <person name="Mead D."/>
            <person name="Buti M."/>
            <person name="Cavallini A."/>
            <person name="Hytonen T."/>
            <person name="Andres J."/>
            <person name="Pham M."/>
            <person name="Weisz D."/>
            <person name="Mascagni F."/>
            <person name="Usai G."/>
            <person name="Natali L."/>
            <person name="Bassil N."/>
            <person name="Fernandez G.E."/>
            <person name="Lomsadze A."/>
            <person name="Armour M."/>
            <person name="Olukolu B."/>
            <person name="Poorten T."/>
            <person name="Britton C."/>
            <person name="Davik J."/>
            <person name="Ashrafi H."/>
            <person name="Aiden E.L."/>
            <person name="Borodovsky M."/>
            <person name="Worthington M."/>
        </authorList>
    </citation>
    <scope>NUCLEOTIDE SEQUENCE [LARGE SCALE GENOMIC DNA]</scope>
    <source>
        <strain evidence="1">PI 553951</strain>
    </source>
</reference>
<organism evidence="1 2">
    <name type="scientific">Rubus argutus</name>
    <name type="common">Southern blackberry</name>
    <dbReference type="NCBI Taxonomy" id="59490"/>
    <lineage>
        <taxon>Eukaryota</taxon>
        <taxon>Viridiplantae</taxon>
        <taxon>Streptophyta</taxon>
        <taxon>Embryophyta</taxon>
        <taxon>Tracheophyta</taxon>
        <taxon>Spermatophyta</taxon>
        <taxon>Magnoliopsida</taxon>
        <taxon>eudicotyledons</taxon>
        <taxon>Gunneridae</taxon>
        <taxon>Pentapetalae</taxon>
        <taxon>rosids</taxon>
        <taxon>fabids</taxon>
        <taxon>Rosales</taxon>
        <taxon>Rosaceae</taxon>
        <taxon>Rosoideae</taxon>
        <taxon>Rosoideae incertae sedis</taxon>
        <taxon>Rubus</taxon>
    </lineage>
</organism>
<sequence>MKTLDSPDSLDEHSPRNSHVCSRDFRSMLEDMDEEGCVEESGHIAKKKRRLSFEQVKALEKNFKVENKLNQREK</sequence>
<dbReference type="Proteomes" id="UP001457282">
    <property type="component" value="Unassembled WGS sequence"/>
</dbReference>
<accession>A0AAW1WSS7</accession>
<evidence type="ECO:0000313" key="1">
    <source>
        <dbReference type="EMBL" id="KAK9927830.1"/>
    </source>
</evidence>
<dbReference type="AlphaFoldDB" id="A0AAW1WSS7"/>
<gene>
    <name evidence="1" type="ORF">M0R45_024996</name>
</gene>
<protein>
    <submittedName>
        <fullName evidence="1">Uncharacterized protein</fullName>
    </submittedName>
</protein>
<keyword evidence="2" id="KW-1185">Reference proteome</keyword>
<proteinExistence type="predicted"/>
<evidence type="ECO:0000313" key="2">
    <source>
        <dbReference type="Proteomes" id="UP001457282"/>
    </source>
</evidence>